<reference evidence="2" key="1">
    <citation type="submission" date="2022-11" db="EMBL/GenBank/DDBJ databases">
        <title>Genome Resource of Sclerotinia nivalis Strain SnTB1, a Plant Pathogen Isolated from American Ginseng.</title>
        <authorList>
            <person name="Fan S."/>
        </authorList>
    </citation>
    <scope>NUCLEOTIDE SEQUENCE</scope>
    <source>
        <strain evidence="2">SnTB1</strain>
    </source>
</reference>
<accession>A0A9X0ADA0</accession>
<dbReference type="InterPro" id="IPR029058">
    <property type="entry name" value="AB_hydrolase_fold"/>
</dbReference>
<evidence type="ECO:0000313" key="3">
    <source>
        <dbReference type="Proteomes" id="UP001152300"/>
    </source>
</evidence>
<evidence type="ECO:0000313" key="2">
    <source>
        <dbReference type="EMBL" id="KAJ8060264.1"/>
    </source>
</evidence>
<feature type="domain" description="Carboxylesterase type B" evidence="1">
    <location>
        <begin position="2"/>
        <end position="125"/>
    </location>
</feature>
<dbReference type="Proteomes" id="UP001152300">
    <property type="component" value="Unassembled WGS sequence"/>
</dbReference>
<protein>
    <recommendedName>
        <fullName evidence="1">Carboxylesterase type B domain-containing protein</fullName>
    </recommendedName>
</protein>
<dbReference type="OrthoDB" id="408631at2759"/>
<dbReference type="Pfam" id="PF00135">
    <property type="entry name" value="COesterase"/>
    <property type="match status" value="1"/>
</dbReference>
<dbReference type="Gene3D" id="3.40.50.1820">
    <property type="entry name" value="alpha/beta hydrolase"/>
    <property type="match status" value="1"/>
</dbReference>
<dbReference type="AlphaFoldDB" id="A0A9X0ADA0"/>
<dbReference type="InterPro" id="IPR002018">
    <property type="entry name" value="CarbesteraseB"/>
</dbReference>
<keyword evidence="3" id="KW-1185">Reference proteome</keyword>
<dbReference type="SUPFAM" id="SSF53474">
    <property type="entry name" value="alpha/beta-Hydrolases"/>
    <property type="match status" value="1"/>
</dbReference>
<comment type="caution">
    <text evidence="2">The sequence shown here is derived from an EMBL/GenBank/DDBJ whole genome shotgun (WGS) entry which is preliminary data.</text>
</comment>
<name>A0A9X0ADA0_9HELO</name>
<evidence type="ECO:0000259" key="1">
    <source>
        <dbReference type="Pfam" id="PF00135"/>
    </source>
</evidence>
<organism evidence="2 3">
    <name type="scientific">Sclerotinia nivalis</name>
    <dbReference type="NCBI Taxonomy" id="352851"/>
    <lineage>
        <taxon>Eukaryota</taxon>
        <taxon>Fungi</taxon>
        <taxon>Dikarya</taxon>
        <taxon>Ascomycota</taxon>
        <taxon>Pezizomycotina</taxon>
        <taxon>Leotiomycetes</taxon>
        <taxon>Helotiales</taxon>
        <taxon>Sclerotiniaceae</taxon>
        <taxon>Sclerotinia</taxon>
    </lineage>
</organism>
<gene>
    <name evidence="2" type="ORF">OCU04_010605</name>
</gene>
<proteinExistence type="predicted"/>
<sequence length="210" mass="22942">MIMQSGTIPSLRTFTASQAFGAWRNTSTILGCGDASQDLNAVMQCMRNPNLTTADILEVAHLYTWLPSIDNTLVFQDYLARAAAGNVTKIPFLIGNTDNEAGVFASQILMTGEPEQNWSQFTNNTFACLAGARANVSATLGVKTWRYRYFGDFSNLQIPKNVDGGAFHITDIYSVFETWPTGEGIPPATSEQIALGKYMRGDWGGFCKGQ</sequence>
<dbReference type="EMBL" id="JAPEIS010000013">
    <property type="protein sequence ID" value="KAJ8060264.1"/>
    <property type="molecule type" value="Genomic_DNA"/>
</dbReference>